<sequence>MNWDEFTTVFLWQFKPEWRVILTLQEDEENPILESSASYFDSWVANLPVIADDIYKSTLDNVKRNEEIPRAAEFMVESESKFTVNTI</sequence>
<dbReference type="AlphaFoldDB" id="A0A392SHQ5"/>
<keyword evidence="2" id="KW-1185">Reference proteome</keyword>
<proteinExistence type="predicted"/>
<reference evidence="1 2" key="1">
    <citation type="journal article" date="2018" name="Front. Plant Sci.">
        <title>Red Clover (Trifolium pratense) and Zigzag Clover (T. medium) - A Picture of Genomic Similarities and Differences.</title>
        <authorList>
            <person name="Dluhosova J."/>
            <person name="Istvanek J."/>
            <person name="Nedelnik J."/>
            <person name="Repkova J."/>
        </authorList>
    </citation>
    <scope>NUCLEOTIDE SEQUENCE [LARGE SCALE GENOMIC DNA]</scope>
    <source>
        <strain evidence="2">cv. 10/8</strain>
        <tissue evidence="1">Leaf</tissue>
    </source>
</reference>
<name>A0A392SHQ5_9FABA</name>
<feature type="non-terminal residue" evidence="1">
    <location>
        <position position="87"/>
    </location>
</feature>
<accession>A0A392SHQ5</accession>
<comment type="caution">
    <text evidence="1">The sequence shown here is derived from an EMBL/GenBank/DDBJ whole genome shotgun (WGS) entry which is preliminary data.</text>
</comment>
<protein>
    <submittedName>
        <fullName evidence="1">Uncharacterized protein</fullName>
    </submittedName>
</protein>
<evidence type="ECO:0000313" key="1">
    <source>
        <dbReference type="EMBL" id="MCI47475.1"/>
    </source>
</evidence>
<evidence type="ECO:0000313" key="2">
    <source>
        <dbReference type="Proteomes" id="UP000265520"/>
    </source>
</evidence>
<dbReference type="Proteomes" id="UP000265520">
    <property type="component" value="Unassembled WGS sequence"/>
</dbReference>
<dbReference type="EMBL" id="LXQA010372894">
    <property type="protein sequence ID" value="MCI47475.1"/>
    <property type="molecule type" value="Genomic_DNA"/>
</dbReference>
<organism evidence="1 2">
    <name type="scientific">Trifolium medium</name>
    <dbReference type="NCBI Taxonomy" id="97028"/>
    <lineage>
        <taxon>Eukaryota</taxon>
        <taxon>Viridiplantae</taxon>
        <taxon>Streptophyta</taxon>
        <taxon>Embryophyta</taxon>
        <taxon>Tracheophyta</taxon>
        <taxon>Spermatophyta</taxon>
        <taxon>Magnoliopsida</taxon>
        <taxon>eudicotyledons</taxon>
        <taxon>Gunneridae</taxon>
        <taxon>Pentapetalae</taxon>
        <taxon>rosids</taxon>
        <taxon>fabids</taxon>
        <taxon>Fabales</taxon>
        <taxon>Fabaceae</taxon>
        <taxon>Papilionoideae</taxon>
        <taxon>50 kb inversion clade</taxon>
        <taxon>NPAAA clade</taxon>
        <taxon>Hologalegina</taxon>
        <taxon>IRL clade</taxon>
        <taxon>Trifolieae</taxon>
        <taxon>Trifolium</taxon>
    </lineage>
</organism>